<dbReference type="InterPro" id="IPR050620">
    <property type="entry name" value="Thioredoxin_H-type-like"/>
</dbReference>
<dbReference type="PANTHER" id="PTHR10438">
    <property type="entry name" value="THIOREDOXIN"/>
    <property type="match status" value="1"/>
</dbReference>
<organism evidence="5 6">
    <name type="scientific">Ensete ventricosum</name>
    <name type="common">Abyssinian banana</name>
    <name type="synonym">Musa ensete</name>
    <dbReference type="NCBI Taxonomy" id="4639"/>
    <lineage>
        <taxon>Eukaryota</taxon>
        <taxon>Viridiplantae</taxon>
        <taxon>Streptophyta</taxon>
        <taxon>Embryophyta</taxon>
        <taxon>Tracheophyta</taxon>
        <taxon>Spermatophyta</taxon>
        <taxon>Magnoliopsida</taxon>
        <taxon>Liliopsida</taxon>
        <taxon>Zingiberales</taxon>
        <taxon>Musaceae</taxon>
        <taxon>Ensete</taxon>
    </lineage>
</organism>
<keyword evidence="3" id="KW-0676">Redox-active center</keyword>
<feature type="domain" description="Thioredoxin" evidence="4">
    <location>
        <begin position="1"/>
        <end position="126"/>
    </location>
</feature>
<dbReference type="PRINTS" id="PR00421">
    <property type="entry name" value="THIOREDOXIN"/>
</dbReference>
<evidence type="ECO:0000256" key="3">
    <source>
        <dbReference type="ARBA" id="ARBA00023284"/>
    </source>
</evidence>
<keyword evidence="1" id="KW-0813">Transport</keyword>
<dbReference type="InterPro" id="IPR017937">
    <property type="entry name" value="Thioredoxin_CS"/>
</dbReference>
<dbReference type="PROSITE" id="PS00194">
    <property type="entry name" value="THIOREDOXIN_1"/>
    <property type="match status" value="1"/>
</dbReference>
<sequence length="127" mass="14021">MGSFFSSPAAYAADDGVSAVIAVHSVGEWTQNWESHSQTNKLMVIDFSASWCGPCRFVEPAFKAMAAQYSDAVFFKIDVDEIPEVSKQWKVQAMPTFVLVKGGQEVGRIVGAKKDELEKRIQEQIST</sequence>
<dbReference type="SUPFAM" id="SSF52833">
    <property type="entry name" value="Thioredoxin-like"/>
    <property type="match status" value="1"/>
</dbReference>
<comment type="caution">
    <text evidence="5">The sequence shown here is derived from an EMBL/GenBank/DDBJ whole genome shotgun (WGS) entry which is preliminary data.</text>
</comment>
<name>A0AAV8P2S8_ENSVE</name>
<dbReference type="CDD" id="cd02947">
    <property type="entry name" value="TRX_family"/>
    <property type="match status" value="1"/>
</dbReference>
<keyword evidence="1" id="KW-0249">Electron transport</keyword>
<dbReference type="InterPro" id="IPR013766">
    <property type="entry name" value="Thioredoxin_domain"/>
</dbReference>
<dbReference type="Proteomes" id="UP001222027">
    <property type="component" value="Unassembled WGS sequence"/>
</dbReference>
<evidence type="ECO:0000256" key="2">
    <source>
        <dbReference type="ARBA" id="ARBA00023157"/>
    </source>
</evidence>
<dbReference type="EMBL" id="JAQQAF010000008">
    <property type="protein sequence ID" value="KAJ8464657.1"/>
    <property type="molecule type" value="Genomic_DNA"/>
</dbReference>
<dbReference type="PANTHER" id="PTHR10438:SF463">
    <property type="entry name" value="THIOREDOXIN"/>
    <property type="match status" value="1"/>
</dbReference>
<dbReference type="AlphaFoldDB" id="A0AAV8P2S8"/>
<protein>
    <recommendedName>
        <fullName evidence="4">Thioredoxin domain-containing protein</fullName>
    </recommendedName>
</protein>
<evidence type="ECO:0000259" key="4">
    <source>
        <dbReference type="PROSITE" id="PS51352"/>
    </source>
</evidence>
<gene>
    <name evidence="5" type="ORF">OPV22_027209</name>
</gene>
<dbReference type="PROSITE" id="PS51352">
    <property type="entry name" value="THIOREDOXIN_2"/>
    <property type="match status" value="1"/>
</dbReference>
<reference evidence="5 6" key="1">
    <citation type="submission" date="2022-12" db="EMBL/GenBank/DDBJ databases">
        <title>Chromosome-scale assembly of the Ensete ventricosum genome.</title>
        <authorList>
            <person name="Dussert Y."/>
            <person name="Stocks J."/>
            <person name="Wendawek A."/>
            <person name="Woldeyes F."/>
            <person name="Nichols R.A."/>
            <person name="Borrell J.S."/>
        </authorList>
    </citation>
    <scope>NUCLEOTIDE SEQUENCE [LARGE SCALE GENOMIC DNA]</scope>
    <source>
        <strain evidence="6">cv. Maze</strain>
        <tissue evidence="5">Seeds</tissue>
    </source>
</reference>
<evidence type="ECO:0000313" key="6">
    <source>
        <dbReference type="Proteomes" id="UP001222027"/>
    </source>
</evidence>
<evidence type="ECO:0000313" key="5">
    <source>
        <dbReference type="EMBL" id="KAJ8464657.1"/>
    </source>
</evidence>
<keyword evidence="6" id="KW-1185">Reference proteome</keyword>
<dbReference type="InterPro" id="IPR036249">
    <property type="entry name" value="Thioredoxin-like_sf"/>
</dbReference>
<dbReference type="FunFam" id="3.40.30.10:FF:000245">
    <property type="entry name" value="Thioredoxin"/>
    <property type="match status" value="1"/>
</dbReference>
<evidence type="ECO:0000256" key="1">
    <source>
        <dbReference type="ARBA" id="ARBA00022982"/>
    </source>
</evidence>
<keyword evidence="2" id="KW-1015">Disulfide bond</keyword>
<dbReference type="Gene3D" id="3.40.30.10">
    <property type="entry name" value="Glutaredoxin"/>
    <property type="match status" value="1"/>
</dbReference>
<dbReference type="Pfam" id="PF00085">
    <property type="entry name" value="Thioredoxin"/>
    <property type="match status" value="1"/>
</dbReference>
<proteinExistence type="predicted"/>
<accession>A0AAV8P2S8</accession>